<comment type="function">
    <text evidence="2">Modulates cellular lipopolysaccharide (LPS) levels by regulating LpxC, which is involved in lipid A biosynthesis. May act by modulating the proteolytic activity of FtsH towards LpxC. May also coordinate assembly of proteins involved in LPS synthesis at the plasma membrane.</text>
</comment>
<accession>A0A858QCG3</accession>
<dbReference type="NCBIfam" id="NF008757">
    <property type="entry name" value="PRK11788.1-5"/>
    <property type="match status" value="1"/>
</dbReference>
<keyword evidence="2" id="KW-1133">Transmembrane helix</keyword>
<feature type="domain" description="LapB rubredoxin metal binding" evidence="3">
    <location>
        <begin position="357"/>
        <end position="384"/>
    </location>
</feature>
<dbReference type="GO" id="GO:0008653">
    <property type="term" value="P:lipopolysaccharide metabolic process"/>
    <property type="evidence" value="ECO:0007669"/>
    <property type="project" value="InterPro"/>
</dbReference>
<keyword evidence="2" id="KW-0472">Membrane</keyword>
<dbReference type="InterPro" id="IPR030865">
    <property type="entry name" value="LapB"/>
</dbReference>
<keyword evidence="2" id="KW-0802">TPR repeat</keyword>
<feature type="binding site" evidence="2">
    <location>
        <position position="359"/>
    </location>
    <ligand>
        <name>Fe cation</name>
        <dbReference type="ChEBI" id="CHEBI:24875"/>
    </ligand>
</feature>
<evidence type="ECO:0000313" key="4">
    <source>
        <dbReference type="EMBL" id="QJD31405.1"/>
    </source>
</evidence>
<feature type="binding site" evidence="2">
    <location>
        <position position="373"/>
    </location>
    <ligand>
        <name>Fe cation</name>
        <dbReference type="ChEBI" id="CHEBI:24875"/>
    </ligand>
</feature>
<keyword evidence="2" id="KW-0408">Iron</keyword>
<keyword evidence="2" id="KW-1003">Cell membrane</keyword>
<feature type="binding site" evidence="2">
    <location>
        <position position="362"/>
    </location>
    <ligand>
        <name>Fe cation</name>
        <dbReference type="ChEBI" id="CHEBI:24875"/>
    </ligand>
</feature>
<protein>
    <recommendedName>
        <fullName evidence="2">Lipopolysaccharide assembly protein B</fullName>
    </recommendedName>
</protein>
<gene>
    <name evidence="2 4" type="primary">lapB</name>
    <name evidence="4" type="ORF">GNH96_10565</name>
</gene>
<dbReference type="Pfam" id="PF13432">
    <property type="entry name" value="TPR_16"/>
    <property type="match status" value="1"/>
</dbReference>
<sequence>MLELLTLLLPVAAASGWYAAARHHRRSLSGELIGSVRRAYQGTVDPNIGAKADEAFHLLRQIADSNTKTLELQLALGSLLRRSGELSKAIELHERLHSQPQLTAEQQHTVRFELGMDYLSAGLLDRAENVFADLAASASHGKASLQQMLAIYQSEKDWVRAAQCAQSLKKHDAGQRHATLAHLLCEQAESAIALGDTATAQTHLQQALAEDPRCVRATLLKSQLALQRQHWAEAGILLRSVEFQNPAFIPEIIGQLRLCHANLRDMDGYLTYLDYVYQRYRTEAAALLLADELAQREGDSAAASYLTGLLSECSSLNLIRRTLHYAGSVSCDDGDCVSVLRRCLAALDSMAMQQAGYGCIQCGYECRELHWHCPTCRAWGMIQPADAGIGFIGRNPAPYPS</sequence>
<evidence type="ECO:0000259" key="3">
    <source>
        <dbReference type="Pfam" id="PF18073"/>
    </source>
</evidence>
<comment type="subcellular location">
    <subcellularLocation>
        <location evidence="2">Cell inner membrane</location>
        <topology evidence="2">Single-pass membrane protein</topology>
        <orientation evidence="2">Cytoplasmic side</orientation>
    </subcellularLocation>
</comment>
<dbReference type="EMBL" id="CP046565">
    <property type="protein sequence ID" value="QJD31405.1"/>
    <property type="molecule type" value="Genomic_DNA"/>
</dbReference>
<organism evidence="4 5">
    <name type="scientific">Methylococcus geothermalis</name>
    <dbReference type="NCBI Taxonomy" id="2681310"/>
    <lineage>
        <taxon>Bacteria</taxon>
        <taxon>Pseudomonadati</taxon>
        <taxon>Pseudomonadota</taxon>
        <taxon>Gammaproteobacteria</taxon>
        <taxon>Methylococcales</taxon>
        <taxon>Methylococcaceae</taxon>
        <taxon>Methylococcus</taxon>
    </lineage>
</organism>
<keyword evidence="2" id="KW-0677">Repeat</keyword>
<dbReference type="GO" id="GO:0009898">
    <property type="term" value="C:cytoplasmic side of plasma membrane"/>
    <property type="evidence" value="ECO:0007669"/>
    <property type="project" value="UniProtKB-UniRule"/>
</dbReference>
<dbReference type="GO" id="GO:0005506">
    <property type="term" value="F:iron ion binding"/>
    <property type="evidence" value="ECO:0007669"/>
    <property type="project" value="UniProtKB-UniRule"/>
</dbReference>
<dbReference type="InterPro" id="IPR011990">
    <property type="entry name" value="TPR-like_helical_dom_sf"/>
</dbReference>
<keyword evidence="1 2" id="KW-0479">Metal-binding</keyword>
<dbReference type="HAMAP" id="MF_00994">
    <property type="entry name" value="LPS_assembly_LapB"/>
    <property type="match status" value="1"/>
</dbReference>
<dbReference type="InterPro" id="IPR041166">
    <property type="entry name" value="Rubredoxin_2"/>
</dbReference>
<proteinExistence type="inferred from homology"/>
<feature type="topological domain" description="Cytoplasmic" evidence="2">
    <location>
        <begin position="21"/>
        <end position="401"/>
    </location>
</feature>
<keyword evidence="2" id="KW-0997">Cell inner membrane</keyword>
<dbReference type="Gene3D" id="1.25.40.10">
    <property type="entry name" value="Tetratricopeptide repeat domain"/>
    <property type="match status" value="1"/>
</dbReference>
<dbReference type="Proteomes" id="UP000503004">
    <property type="component" value="Chromosome"/>
</dbReference>
<dbReference type="SUPFAM" id="SSF48452">
    <property type="entry name" value="TPR-like"/>
    <property type="match status" value="1"/>
</dbReference>
<keyword evidence="5" id="KW-1185">Reference proteome</keyword>
<evidence type="ECO:0000313" key="5">
    <source>
        <dbReference type="Proteomes" id="UP000503004"/>
    </source>
</evidence>
<feature type="binding site" evidence="2">
    <location>
        <position position="376"/>
    </location>
    <ligand>
        <name>Fe cation</name>
        <dbReference type="ChEBI" id="CHEBI:24875"/>
    </ligand>
</feature>
<dbReference type="AlphaFoldDB" id="A0A858QCG3"/>
<dbReference type="GO" id="GO:0046890">
    <property type="term" value="P:regulation of lipid biosynthetic process"/>
    <property type="evidence" value="ECO:0007669"/>
    <property type="project" value="UniProtKB-UniRule"/>
</dbReference>
<dbReference type="KEGG" id="metu:GNH96_10565"/>
<keyword evidence="2" id="KW-0812">Transmembrane</keyword>
<evidence type="ECO:0000256" key="1">
    <source>
        <dbReference type="ARBA" id="ARBA00022723"/>
    </source>
</evidence>
<comment type="similarity">
    <text evidence="2">Belongs to the LapB family.</text>
</comment>
<reference evidence="5" key="1">
    <citation type="submission" date="2019-12" db="EMBL/GenBank/DDBJ databases">
        <authorList>
            <person name="Awala S.I."/>
            <person name="Rhee S.K."/>
        </authorList>
    </citation>
    <scope>NUCLEOTIDE SEQUENCE [LARGE SCALE GENOMIC DNA]</scope>
    <source>
        <strain evidence="5">IM1</strain>
    </source>
</reference>
<dbReference type="Pfam" id="PF18073">
    <property type="entry name" value="Zn_ribbon_LapB"/>
    <property type="match status" value="1"/>
</dbReference>
<name>A0A858QCG3_9GAMM</name>
<evidence type="ECO:0000256" key="2">
    <source>
        <dbReference type="HAMAP-Rule" id="MF_00994"/>
    </source>
</evidence>